<feature type="region of interest" description="Disordered" evidence="1">
    <location>
        <begin position="265"/>
        <end position="332"/>
    </location>
</feature>
<dbReference type="Proteomes" id="UP001383192">
    <property type="component" value="Unassembled WGS sequence"/>
</dbReference>
<comment type="caution">
    <text evidence="2">The sequence shown here is derived from an EMBL/GenBank/DDBJ whole genome shotgun (WGS) entry which is preliminary data.</text>
</comment>
<organism evidence="2 3">
    <name type="scientific">Paramarasmius palmivorus</name>
    <dbReference type="NCBI Taxonomy" id="297713"/>
    <lineage>
        <taxon>Eukaryota</taxon>
        <taxon>Fungi</taxon>
        <taxon>Dikarya</taxon>
        <taxon>Basidiomycota</taxon>
        <taxon>Agaricomycotina</taxon>
        <taxon>Agaricomycetes</taxon>
        <taxon>Agaricomycetidae</taxon>
        <taxon>Agaricales</taxon>
        <taxon>Marasmiineae</taxon>
        <taxon>Marasmiaceae</taxon>
        <taxon>Paramarasmius</taxon>
    </lineage>
</organism>
<reference evidence="2 3" key="1">
    <citation type="submission" date="2024-01" db="EMBL/GenBank/DDBJ databases">
        <title>A draft genome for a cacao thread blight-causing isolate of Paramarasmius palmivorus.</title>
        <authorList>
            <person name="Baruah I.K."/>
            <person name="Bukari Y."/>
            <person name="Amoako-Attah I."/>
            <person name="Meinhardt L.W."/>
            <person name="Bailey B.A."/>
            <person name="Cohen S.P."/>
        </authorList>
    </citation>
    <scope>NUCLEOTIDE SEQUENCE [LARGE SCALE GENOMIC DNA]</scope>
    <source>
        <strain evidence="2 3">GH-12</strain>
    </source>
</reference>
<keyword evidence="3" id="KW-1185">Reference proteome</keyword>
<dbReference type="AlphaFoldDB" id="A0AAW0CV22"/>
<evidence type="ECO:0000313" key="3">
    <source>
        <dbReference type="Proteomes" id="UP001383192"/>
    </source>
</evidence>
<dbReference type="EMBL" id="JAYKXP010000028">
    <property type="protein sequence ID" value="KAK7043811.1"/>
    <property type="molecule type" value="Genomic_DNA"/>
</dbReference>
<gene>
    <name evidence="2" type="ORF">VNI00_008423</name>
</gene>
<evidence type="ECO:0000313" key="2">
    <source>
        <dbReference type="EMBL" id="KAK7043811.1"/>
    </source>
</evidence>
<name>A0AAW0CV22_9AGAR</name>
<sequence>MPGLVKIERWFREAQLNKSLNKLCQALVVRQRLLLYKKVNARKQGPTTRTWGIINHQLENINVLAEIYCSAWNAMLQLFNGDKSKMQWKQLGKDDVRCIDDPELAEKRKKHTAKNKRAEAKCREDAGLNPLPGAGESSRTISWIWEAANRNIEYYKAYAWVRCWQEEILLLQEEMCRCVKTLSWQEEWWKKQAEIPAFMGAHRDGCLAYAHQQAAIKCHIANCFSTRWSKPKINAARDFIPTIPPIPTFSTAKAPVSIKQKWEVLSDSKDDSNNNDSDVDLALDGQEDVNNEDDKDGEDVRIVKMARNNKKKEGDEDEDDKDDENEGYLSIKERLVVMEEDVEY</sequence>
<proteinExistence type="predicted"/>
<evidence type="ECO:0000256" key="1">
    <source>
        <dbReference type="SAM" id="MobiDB-lite"/>
    </source>
</evidence>
<feature type="compositionally biased region" description="Acidic residues" evidence="1">
    <location>
        <begin position="315"/>
        <end position="326"/>
    </location>
</feature>
<feature type="compositionally biased region" description="Acidic residues" evidence="1">
    <location>
        <begin position="277"/>
        <end position="297"/>
    </location>
</feature>
<accession>A0AAW0CV22</accession>
<protein>
    <submittedName>
        <fullName evidence="2">Uncharacterized protein</fullName>
    </submittedName>
</protein>